<comment type="caution">
    <text evidence="2">The sequence shown here is derived from an EMBL/GenBank/DDBJ whole genome shotgun (WGS) entry which is preliminary data.</text>
</comment>
<dbReference type="Pfam" id="PF14052">
    <property type="entry name" value="Caps_assemb_Wzi"/>
    <property type="match status" value="1"/>
</dbReference>
<evidence type="ECO:0008006" key="4">
    <source>
        <dbReference type="Google" id="ProtNLM"/>
    </source>
</evidence>
<dbReference type="Gene3D" id="2.40.160.130">
    <property type="entry name" value="Capsule assembly protein Wzi"/>
    <property type="match status" value="1"/>
</dbReference>
<dbReference type="EMBL" id="BMIA01000002">
    <property type="protein sequence ID" value="GGH40447.1"/>
    <property type="molecule type" value="Genomic_DNA"/>
</dbReference>
<evidence type="ECO:0000313" key="3">
    <source>
        <dbReference type="Proteomes" id="UP000600214"/>
    </source>
</evidence>
<protein>
    <recommendedName>
        <fullName evidence="4">Capsule assembly protein Wzi</fullName>
    </recommendedName>
</protein>
<proteinExistence type="predicted"/>
<sequence length="478" mass="53871">MYGAWMRKYFFVLLTCIACILKTYAQDSTFFYSATVLGTASTSQTPFWLANNQYGAIPTAGSFLTGRASFHRVYNINNPRFFQWAAGAEVVGIAGKRSDVFMTDLFLAGKAGPVELSIGQRKEMTGLADSSLTSGSFALSQNYRPYPKIQLSTPNFVNILPGIDFLYFKFSYSDGLLGPARVHYGNVFQVDDIYMHHKSLYFRLGKRRGKLNLYAGFNHQTIWGGEDKIFTGGLKRSKAYEYVIFGKSWRSSRVGNHFGTIDVAAEWRGSKWDIFLYRQSIYEDGSLSNLSNVADGLSGLRFKKRSRPGTISGVSVNTVLFEFIYTKNQGGAIFDYRTATFGMDDYFNHYVYNQGWSYKGRSLGSPLIAPQTTVREELRTSSSQFTINNRIIAYHLGAEVSWQKLNFSFKGTHSVNFGTYRKPFSETLQQTSFILRAERSMSAQNKDHLTLSLAADVGKLYPNSAALMLGWRKSGFIR</sequence>
<feature type="chain" id="PRO_5046816204" description="Capsule assembly protein Wzi" evidence="1">
    <location>
        <begin position="26"/>
        <end position="478"/>
    </location>
</feature>
<reference evidence="3" key="1">
    <citation type="journal article" date="2019" name="Int. J. Syst. Evol. Microbiol.">
        <title>The Global Catalogue of Microorganisms (GCM) 10K type strain sequencing project: providing services to taxonomists for standard genome sequencing and annotation.</title>
        <authorList>
            <consortium name="The Broad Institute Genomics Platform"/>
            <consortium name="The Broad Institute Genome Sequencing Center for Infectious Disease"/>
            <person name="Wu L."/>
            <person name="Ma J."/>
        </authorList>
    </citation>
    <scope>NUCLEOTIDE SEQUENCE [LARGE SCALE GENOMIC DNA]</scope>
    <source>
        <strain evidence="3">CGMCC 1.15288</strain>
    </source>
</reference>
<keyword evidence="3" id="KW-1185">Reference proteome</keyword>
<keyword evidence="1" id="KW-0732">Signal</keyword>
<gene>
    <name evidence="2" type="ORF">GCM10007423_35490</name>
</gene>
<dbReference type="InterPro" id="IPR038636">
    <property type="entry name" value="Wzi_sf"/>
</dbReference>
<accession>A0ABQ1YXW4</accession>
<evidence type="ECO:0000256" key="1">
    <source>
        <dbReference type="SAM" id="SignalP"/>
    </source>
</evidence>
<dbReference type="Proteomes" id="UP000600214">
    <property type="component" value="Unassembled WGS sequence"/>
</dbReference>
<organism evidence="2 3">
    <name type="scientific">Dyadobacter endophyticus</name>
    <dbReference type="NCBI Taxonomy" id="1749036"/>
    <lineage>
        <taxon>Bacteria</taxon>
        <taxon>Pseudomonadati</taxon>
        <taxon>Bacteroidota</taxon>
        <taxon>Cytophagia</taxon>
        <taxon>Cytophagales</taxon>
        <taxon>Spirosomataceae</taxon>
        <taxon>Dyadobacter</taxon>
    </lineage>
</organism>
<name>A0ABQ1YXW4_9BACT</name>
<evidence type="ECO:0000313" key="2">
    <source>
        <dbReference type="EMBL" id="GGH40447.1"/>
    </source>
</evidence>
<dbReference type="InterPro" id="IPR026950">
    <property type="entry name" value="Caps_assemb_Wzi"/>
</dbReference>
<feature type="signal peptide" evidence="1">
    <location>
        <begin position="1"/>
        <end position="25"/>
    </location>
</feature>